<gene>
    <name evidence="11" type="primary">SLC9A6</name>
    <name evidence="11" type="ORF">CEXT_330782</name>
</gene>
<dbReference type="EMBL" id="BPLR01003390">
    <property type="protein sequence ID" value="GIX84039.1"/>
    <property type="molecule type" value="Genomic_DNA"/>
</dbReference>
<dbReference type="InterPro" id="IPR018422">
    <property type="entry name" value="Cation/H_exchanger_CPA1"/>
</dbReference>
<dbReference type="GO" id="GO:0005886">
    <property type="term" value="C:plasma membrane"/>
    <property type="evidence" value="ECO:0007669"/>
    <property type="project" value="TreeGrafter"/>
</dbReference>
<proteinExistence type="predicted"/>
<comment type="subcellular location">
    <subcellularLocation>
        <location evidence="1">Membrane</location>
        <topology evidence="1">Multi-pass membrane protein</topology>
    </subcellularLocation>
</comment>
<evidence type="ECO:0000256" key="9">
    <source>
        <dbReference type="SAM" id="Phobius"/>
    </source>
</evidence>
<protein>
    <recommendedName>
        <fullName evidence="10">Cation/H+ exchanger transmembrane domain-containing protein</fullName>
    </recommendedName>
</protein>
<organism evidence="11 12">
    <name type="scientific">Caerostris extrusa</name>
    <name type="common">Bark spider</name>
    <name type="synonym">Caerostris bankana</name>
    <dbReference type="NCBI Taxonomy" id="172846"/>
    <lineage>
        <taxon>Eukaryota</taxon>
        <taxon>Metazoa</taxon>
        <taxon>Ecdysozoa</taxon>
        <taxon>Arthropoda</taxon>
        <taxon>Chelicerata</taxon>
        <taxon>Arachnida</taxon>
        <taxon>Araneae</taxon>
        <taxon>Araneomorphae</taxon>
        <taxon>Entelegynae</taxon>
        <taxon>Araneoidea</taxon>
        <taxon>Araneidae</taxon>
        <taxon>Caerostris</taxon>
    </lineage>
</organism>
<evidence type="ECO:0000313" key="12">
    <source>
        <dbReference type="Proteomes" id="UP001054945"/>
    </source>
</evidence>
<evidence type="ECO:0000256" key="3">
    <source>
        <dbReference type="ARBA" id="ARBA00022692"/>
    </source>
</evidence>
<dbReference type="InterPro" id="IPR006153">
    <property type="entry name" value="Cation/H_exchanger_TM"/>
</dbReference>
<accession>A0AAV4NGW4</accession>
<keyword evidence="2" id="KW-0813">Transport</keyword>
<keyword evidence="12" id="KW-1185">Reference proteome</keyword>
<evidence type="ECO:0000256" key="7">
    <source>
        <dbReference type="ARBA" id="ARBA00023136"/>
    </source>
</evidence>
<evidence type="ECO:0000256" key="5">
    <source>
        <dbReference type="ARBA" id="ARBA00023053"/>
    </source>
</evidence>
<evidence type="ECO:0000313" key="11">
    <source>
        <dbReference type="EMBL" id="GIX84039.1"/>
    </source>
</evidence>
<evidence type="ECO:0000256" key="1">
    <source>
        <dbReference type="ARBA" id="ARBA00004141"/>
    </source>
</evidence>
<sequence length="325" mass="35994">MAEAADLTGIVAVLFCGICQAHYTYNNLTVESRARTKQLFELLSFVAENFIFCYIGVSMFTYQKHYWHVGFIVTAFIAIAVGRALNIYPLSLLLNLGRHNKIPLSFQHVLFSQVSLRGAMAFALAIRNTLSDQRHLMLTTTSIIAIVTVIVCGGLSTQLLAWLGIPVGVEEDHEMLQFGSLRTTSQVTTPTDLRSPPAAQVLKTPYEKAWLVKKWYNFDMRYMKPLLTHSRPTLIETLPSFCHSLARILTSTQQLSNEDNVKGDDEDSDADLCLEDALPYGDRSNGHPGISTGASTIERELGLASQLAEIPNSRVRIPGPSGDFV</sequence>
<dbReference type="GO" id="GO:0015385">
    <property type="term" value="F:sodium:proton antiporter activity"/>
    <property type="evidence" value="ECO:0007669"/>
    <property type="project" value="InterPro"/>
</dbReference>
<dbReference type="GO" id="GO:0015386">
    <property type="term" value="F:potassium:proton antiporter activity"/>
    <property type="evidence" value="ECO:0007669"/>
    <property type="project" value="TreeGrafter"/>
</dbReference>
<evidence type="ECO:0000256" key="6">
    <source>
        <dbReference type="ARBA" id="ARBA00023065"/>
    </source>
</evidence>
<feature type="transmembrane region" description="Helical" evidence="9">
    <location>
        <begin position="138"/>
        <end position="165"/>
    </location>
</feature>
<dbReference type="GO" id="GO:0098719">
    <property type="term" value="P:sodium ion import across plasma membrane"/>
    <property type="evidence" value="ECO:0007669"/>
    <property type="project" value="TreeGrafter"/>
</dbReference>
<dbReference type="PANTHER" id="PTHR10110">
    <property type="entry name" value="SODIUM/HYDROGEN EXCHANGER"/>
    <property type="match status" value="1"/>
</dbReference>
<feature type="domain" description="Cation/H+ exchanger transmembrane" evidence="10">
    <location>
        <begin position="2"/>
        <end position="161"/>
    </location>
</feature>
<evidence type="ECO:0000256" key="8">
    <source>
        <dbReference type="ARBA" id="ARBA00023201"/>
    </source>
</evidence>
<keyword evidence="7 9" id="KW-0472">Membrane</keyword>
<dbReference type="GO" id="GO:0055037">
    <property type="term" value="C:recycling endosome"/>
    <property type="evidence" value="ECO:0007669"/>
    <property type="project" value="TreeGrafter"/>
</dbReference>
<evidence type="ECO:0000259" key="10">
    <source>
        <dbReference type="Pfam" id="PF00999"/>
    </source>
</evidence>
<keyword evidence="4 9" id="KW-1133">Transmembrane helix</keyword>
<comment type="caution">
    <text evidence="11">The sequence shown here is derived from an EMBL/GenBank/DDBJ whole genome shotgun (WGS) entry which is preliminary data.</text>
</comment>
<keyword evidence="6" id="KW-0406">Ion transport</keyword>
<feature type="transmembrane region" description="Helical" evidence="9">
    <location>
        <begin position="45"/>
        <end position="62"/>
    </location>
</feature>
<evidence type="ECO:0000256" key="4">
    <source>
        <dbReference type="ARBA" id="ARBA00022989"/>
    </source>
</evidence>
<evidence type="ECO:0000256" key="2">
    <source>
        <dbReference type="ARBA" id="ARBA00022448"/>
    </source>
</evidence>
<keyword evidence="5" id="KW-0915">Sodium</keyword>
<dbReference type="Proteomes" id="UP001054945">
    <property type="component" value="Unassembled WGS sequence"/>
</dbReference>
<name>A0AAV4NGW4_CAEEX</name>
<reference evidence="11 12" key="1">
    <citation type="submission" date="2021-06" db="EMBL/GenBank/DDBJ databases">
        <title>Caerostris extrusa draft genome.</title>
        <authorList>
            <person name="Kono N."/>
            <person name="Arakawa K."/>
        </authorList>
    </citation>
    <scope>NUCLEOTIDE SEQUENCE [LARGE SCALE GENOMIC DNA]</scope>
</reference>
<dbReference type="Pfam" id="PF00999">
    <property type="entry name" value="Na_H_Exchanger"/>
    <property type="match status" value="1"/>
</dbReference>
<dbReference type="GO" id="GO:0051453">
    <property type="term" value="P:regulation of intracellular pH"/>
    <property type="evidence" value="ECO:0007669"/>
    <property type="project" value="TreeGrafter"/>
</dbReference>
<feature type="transmembrane region" description="Helical" evidence="9">
    <location>
        <begin position="69"/>
        <end position="88"/>
    </location>
</feature>
<dbReference type="PANTHER" id="PTHR10110:SF187">
    <property type="entry name" value="SODIUM_HYDROGEN EXCHANGER"/>
    <property type="match status" value="1"/>
</dbReference>
<keyword evidence="8" id="KW-0739">Sodium transport</keyword>
<dbReference type="AlphaFoldDB" id="A0AAV4NGW4"/>
<keyword evidence="3 9" id="KW-0812">Transmembrane</keyword>